<evidence type="ECO:0000313" key="3">
    <source>
        <dbReference type="Proteomes" id="UP001265746"/>
    </source>
</evidence>
<dbReference type="EMBL" id="JAUJFL010000006">
    <property type="protein sequence ID" value="KAK2601512.1"/>
    <property type="molecule type" value="Genomic_DNA"/>
</dbReference>
<accession>A0AAD9VZY7</accession>
<keyword evidence="3" id="KW-1185">Reference proteome</keyword>
<dbReference type="Proteomes" id="UP001265746">
    <property type="component" value="Unassembled WGS sequence"/>
</dbReference>
<organism evidence="2 3">
    <name type="scientific">Phomopsis amygdali</name>
    <name type="common">Fusicoccum amygdali</name>
    <dbReference type="NCBI Taxonomy" id="1214568"/>
    <lineage>
        <taxon>Eukaryota</taxon>
        <taxon>Fungi</taxon>
        <taxon>Dikarya</taxon>
        <taxon>Ascomycota</taxon>
        <taxon>Pezizomycotina</taxon>
        <taxon>Sordariomycetes</taxon>
        <taxon>Sordariomycetidae</taxon>
        <taxon>Diaporthales</taxon>
        <taxon>Diaporthaceae</taxon>
        <taxon>Diaporthe</taxon>
    </lineage>
</organism>
<protein>
    <submittedName>
        <fullName evidence="2">Uncharacterized protein</fullName>
    </submittedName>
</protein>
<dbReference type="AlphaFoldDB" id="A0AAD9VZY7"/>
<keyword evidence="1" id="KW-0472">Membrane</keyword>
<evidence type="ECO:0000313" key="2">
    <source>
        <dbReference type="EMBL" id="KAK2601512.1"/>
    </source>
</evidence>
<name>A0AAD9VZY7_PHOAM</name>
<reference evidence="2" key="1">
    <citation type="submission" date="2023-06" db="EMBL/GenBank/DDBJ databases">
        <authorList>
            <person name="Noh H."/>
        </authorList>
    </citation>
    <scope>NUCLEOTIDE SEQUENCE</scope>
    <source>
        <strain evidence="2">DUCC20226</strain>
    </source>
</reference>
<gene>
    <name evidence="2" type="ORF">N8I77_010959</name>
</gene>
<sequence length="394" mass="43986">MLTLKILSPGASGLEKTSRNLPCTLDTLFEDVQQAPTSQNCDQVTKLMLEASYDHKSIPLMLWAARTSDLDTLYSNASVEDAVEAATDFLNSVFQSDCHAQNSIVLGFEADRQVDAKDDMSAIPSSSYAVVLSIINTALLRTHSISLRARQDLEERRLLEDFSVAPKPVTAWGRFTKAILPRGKARGDSSPYSFLGAAPPAKTRSRRSRMLFLLLSLVLAVCLSAASLSAFLSFGSYRITKYHRPAQDNFFQAANWSEWSSAHDLNEWHLRSDIGALVPSTQYDAEELPRLKWIEQEVPELARLFGNGRYPPPEDYGTIIPTGEGYHFAHCALTLRRFYWAHKRGWGLCPKDFDDEHLVHCLDVVDAHAFTVNGTAVIPTPKSTIHWFSPMACF</sequence>
<keyword evidence="1" id="KW-0812">Transmembrane</keyword>
<feature type="transmembrane region" description="Helical" evidence="1">
    <location>
        <begin position="211"/>
        <end position="234"/>
    </location>
</feature>
<comment type="caution">
    <text evidence="2">The sequence shown here is derived from an EMBL/GenBank/DDBJ whole genome shotgun (WGS) entry which is preliminary data.</text>
</comment>
<keyword evidence="1" id="KW-1133">Transmembrane helix</keyword>
<proteinExistence type="predicted"/>
<evidence type="ECO:0000256" key="1">
    <source>
        <dbReference type="SAM" id="Phobius"/>
    </source>
</evidence>